<evidence type="ECO:0000313" key="2">
    <source>
        <dbReference type="EMBL" id="ABY36142.1"/>
    </source>
</evidence>
<reference evidence="3" key="1">
    <citation type="journal article" date="2011" name="BMC Genomics">
        <title>Complete genome sequence of the filamentous anoxygenic phototrophic bacterium Chloroflexus aurantiacus.</title>
        <authorList>
            <person name="Tang K.H."/>
            <person name="Barry K."/>
            <person name="Chertkov O."/>
            <person name="Dalin E."/>
            <person name="Han C.S."/>
            <person name="Hauser L.J."/>
            <person name="Honchak B.M."/>
            <person name="Karbach L.E."/>
            <person name="Land M.L."/>
            <person name="Lapidus A."/>
            <person name="Larimer F.W."/>
            <person name="Mikhailova N."/>
            <person name="Pitluck S."/>
            <person name="Pierson B.K."/>
            <person name="Blankenship R.E."/>
        </authorList>
    </citation>
    <scope>NUCLEOTIDE SEQUENCE [LARGE SCALE GENOMIC DNA]</scope>
    <source>
        <strain evidence="3">ATCC 29366 / DSM 635 / J-10-fl</strain>
    </source>
</reference>
<feature type="domain" description="Transcription regulator TrmB N-terminal" evidence="1">
    <location>
        <begin position="14"/>
        <end position="58"/>
    </location>
</feature>
<dbReference type="InterPro" id="IPR002831">
    <property type="entry name" value="Tscrpt_reg_TrmB_N"/>
</dbReference>
<keyword evidence="3" id="KW-1185">Reference proteome</keyword>
<dbReference type="Proteomes" id="UP000002008">
    <property type="component" value="Chromosome"/>
</dbReference>
<evidence type="ECO:0000259" key="1">
    <source>
        <dbReference type="Pfam" id="PF01978"/>
    </source>
</evidence>
<dbReference type="EMBL" id="CP000909">
    <property type="protein sequence ID" value="ABY36142.1"/>
    <property type="molecule type" value="Genomic_DNA"/>
</dbReference>
<accession>A9WFY8</accession>
<dbReference type="Pfam" id="PF01978">
    <property type="entry name" value="TrmB"/>
    <property type="match status" value="1"/>
</dbReference>
<dbReference type="eggNOG" id="COG1414">
    <property type="taxonomic scope" value="Bacteria"/>
</dbReference>
<sequence length="69" mass="8086">MFGSKQGKQQRLDQYEALLAETPLTAAELAYRLGVPRSTVIRDLPLLEERGLLLSEDEEGRLHMFRRWW</sequence>
<dbReference type="KEGG" id="cau:Caur_2943"/>
<dbReference type="STRING" id="324602.Caur_2943"/>
<gene>
    <name evidence="2" type="ordered locus">Caur_2943</name>
</gene>
<dbReference type="InParanoid" id="A9WFY8"/>
<dbReference type="InterPro" id="IPR036390">
    <property type="entry name" value="WH_DNA-bd_sf"/>
</dbReference>
<dbReference type="Gene3D" id="1.10.10.10">
    <property type="entry name" value="Winged helix-like DNA-binding domain superfamily/Winged helix DNA-binding domain"/>
    <property type="match status" value="1"/>
</dbReference>
<dbReference type="InterPro" id="IPR036388">
    <property type="entry name" value="WH-like_DNA-bd_sf"/>
</dbReference>
<dbReference type="AlphaFoldDB" id="A9WFY8"/>
<protein>
    <recommendedName>
        <fullName evidence="1">Transcription regulator TrmB N-terminal domain-containing protein</fullName>
    </recommendedName>
</protein>
<dbReference type="RefSeq" id="WP_012258795.1">
    <property type="nucleotide sequence ID" value="NC_010175.1"/>
</dbReference>
<organism evidence="2 3">
    <name type="scientific">Chloroflexus aurantiacus (strain ATCC 29366 / DSM 635 / J-10-fl)</name>
    <dbReference type="NCBI Taxonomy" id="324602"/>
    <lineage>
        <taxon>Bacteria</taxon>
        <taxon>Bacillati</taxon>
        <taxon>Chloroflexota</taxon>
        <taxon>Chloroflexia</taxon>
        <taxon>Chloroflexales</taxon>
        <taxon>Chloroflexineae</taxon>
        <taxon>Chloroflexaceae</taxon>
        <taxon>Chloroflexus</taxon>
    </lineage>
</organism>
<evidence type="ECO:0000313" key="3">
    <source>
        <dbReference type="Proteomes" id="UP000002008"/>
    </source>
</evidence>
<dbReference type="SUPFAM" id="SSF46785">
    <property type="entry name" value="Winged helix' DNA-binding domain"/>
    <property type="match status" value="1"/>
</dbReference>
<name>A9WFY8_CHLAA</name>
<dbReference type="EnsemblBacteria" id="ABY36142">
    <property type="protein sequence ID" value="ABY36142"/>
    <property type="gene ID" value="Caur_2943"/>
</dbReference>
<proteinExistence type="predicted"/>
<dbReference type="HOGENOM" id="CLU_2768304_0_0_0"/>
<dbReference type="PATRIC" id="fig|324602.8.peg.3316"/>